<dbReference type="InterPro" id="IPR006311">
    <property type="entry name" value="TAT_signal"/>
</dbReference>
<evidence type="ECO:0000313" key="2">
    <source>
        <dbReference type="EMBL" id="TWT98732.1"/>
    </source>
</evidence>
<dbReference type="OrthoDB" id="9146593at2"/>
<gene>
    <name evidence="2" type="ORF">Pla100_18970</name>
</gene>
<dbReference type="InterPro" id="IPR011447">
    <property type="entry name" value="DUF1552"/>
</dbReference>
<dbReference type="Pfam" id="PF07586">
    <property type="entry name" value="HXXSHH"/>
    <property type="match status" value="1"/>
</dbReference>
<name>A0A5C6AFC0_9BACT</name>
<keyword evidence="1" id="KW-0732">Signal</keyword>
<sequence precursor="true">MKRIDSRRRAFLRAAGISVALPALPSSAKIVAGQTVTEETRSDRVAPPRRMVCVGNEFGMYPGAFWPTDEQLQDRSSRLLDPLAPHREHFTLFRHLDHGVKGGHFAVHTFLTGVKATEAKGMPEAGMSLDQRAAEHVGSQTRFPSLTIGSESGLHGGCRMSWTRSGTRVPPIEGPRELFAKLFVDGGESAKQQMLDRISFESSILDTVLEDANALSRRLNSSDRAKLDEYLSSIRDVELKLTLDRKWQHISKPNAPIDPPVDEGLTKDLPKIYDLVALALQTDSTRIATIEVGGSFAASDLGIKKGYHALSHHGQVQENIEQLVAIELYQVEQFARFLERLRSIREPNTDGTLLDHTMALFGSGMGNANSHTNHDLPVILAGGGFRHGRTLSLPEETNQRVPLTNLFVSMLQQFGVETDTFATSTGTLRGLESSQS</sequence>
<evidence type="ECO:0008006" key="4">
    <source>
        <dbReference type="Google" id="ProtNLM"/>
    </source>
</evidence>
<dbReference type="PROSITE" id="PS51318">
    <property type="entry name" value="TAT"/>
    <property type="match status" value="1"/>
</dbReference>
<dbReference type="RefSeq" id="WP_146577425.1">
    <property type="nucleotide sequence ID" value="NZ_SJPM01000003.1"/>
</dbReference>
<comment type="caution">
    <text evidence="2">The sequence shown here is derived from an EMBL/GenBank/DDBJ whole genome shotgun (WGS) entry which is preliminary data.</text>
</comment>
<dbReference type="Proteomes" id="UP000316213">
    <property type="component" value="Unassembled WGS sequence"/>
</dbReference>
<dbReference type="EMBL" id="SJPM01000003">
    <property type="protein sequence ID" value="TWT98732.1"/>
    <property type="molecule type" value="Genomic_DNA"/>
</dbReference>
<feature type="chain" id="PRO_5022937912" description="Secreted protein containing DUF1552" evidence="1">
    <location>
        <begin position="29"/>
        <end position="436"/>
    </location>
</feature>
<evidence type="ECO:0000256" key="1">
    <source>
        <dbReference type="SAM" id="SignalP"/>
    </source>
</evidence>
<proteinExistence type="predicted"/>
<evidence type="ECO:0000313" key="3">
    <source>
        <dbReference type="Proteomes" id="UP000316213"/>
    </source>
</evidence>
<organism evidence="2 3">
    <name type="scientific">Neorhodopirellula pilleata</name>
    <dbReference type="NCBI Taxonomy" id="2714738"/>
    <lineage>
        <taxon>Bacteria</taxon>
        <taxon>Pseudomonadati</taxon>
        <taxon>Planctomycetota</taxon>
        <taxon>Planctomycetia</taxon>
        <taxon>Pirellulales</taxon>
        <taxon>Pirellulaceae</taxon>
        <taxon>Neorhodopirellula</taxon>
    </lineage>
</organism>
<protein>
    <recommendedName>
        <fullName evidence="4">Secreted protein containing DUF1552</fullName>
    </recommendedName>
</protein>
<keyword evidence="3" id="KW-1185">Reference proteome</keyword>
<accession>A0A5C6AFC0</accession>
<reference evidence="2 3" key="1">
    <citation type="submission" date="2019-02" db="EMBL/GenBank/DDBJ databases">
        <title>Deep-cultivation of Planctomycetes and their phenomic and genomic characterization uncovers novel biology.</title>
        <authorList>
            <person name="Wiegand S."/>
            <person name="Jogler M."/>
            <person name="Boedeker C."/>
            <person name="Pinto D."/>
            <person name="Vollmers J."/>
            <person name="Rivas-Marin E."/>
            <person name="Kohn T."/>
            <person name="Peeters S.H."/>
            <person name="Heuer A."/>
            <person name="Rast P."/>
            <person name="Oberbeckmann S."/>
            <person name="Bunk B."/>
            <person name="Jeske O."/>
            <person name="Meyerdierks A."/>
            <person name="Storesund J.E."/>
            <person name="Kallscheuer N."/>
            <person name="Luecker S."/>
            <person name="Lage O.M."/>
            <person name="Pohl T."/>
            <person name="Merkel B.J."/>
            <person name="Hornburger P."/>
            <person name="Mueller R.-W."/>
            <person name="Bruemmer F."/>
            <person name="Labrenz M."/>
            <person name="Spormann A.M."/>
            <person name="Op Den Camp H."/>
            <person name="Overmann J."/>
            <person name="Amann R."/>
            <person name="Jetten M.S.M."/>
            <person name="Mascher T."/>
            <person name="Medema M.H."/>
            <person name="Devos D.P."/>
            <person name="Kaster A.-K."/>
            <person name="Ovreas L."/>
            <person name="Rohde M."/>
            <person name="Galperin M.Y."/>
            <person name="Jogler C."/>
        </authorList>
    </citation>
    <scope>NUCLEOTIDE SEQUENCE [LARGE SCALE GENOMIC DNA]</scope>
    <source>
        <strain evidence="2 3">Pla100</strain>
    </source>
</reference>
<feature type="signal peptide" evidence="1">
    <location>
        <begin position="1"/>
        <end position="28"/>
    </location>
</feature>
<dbReference type="AlphaFoldDB" id="A0A5C6AFC0"/>